<evidence type="ECO:0000313" key="4">
    <source>
        <dbReference type="Proteomes" id="UP000708148"/>
    </source>
</evidence>
<keyword evidence="4" id="KW-1185">Reference proteome</keyword>
<sequence>MPWRQLPMASLFATASLLLAALAPIPPSQARLPPGHFNTTHTPTNTTHSHVYPVYDVFTLHSAANGQCLSYNPGSDGTSKKTTVSECQAFANEQCWFLGGPGARVKSTVNSYCLTVCQGDDCHDYRQRQMAEVIVVPCEEDDSPAQSWVSYDGRFMSEVNGDCLTQCTTCVDFVVVTYPCTGLSEQQWRQLPAAEAAAV</sequence>
<dbReference type="InterPro" id="IPR000772">
    <property type="entry name" value="Ricin_B_lectin"/>
</dbReference>
<keyword evidence="1" id="KW-0732">Signal</keyword>
<evidence type="ECO:0000313" key="3">
    <source>
        <dbReference type="EMBL" id="CAD7698932.1"/>
    </source>
</evidence>
<feature type="domain" description="Ricin B lectin" evidence="2">
    <location>
        <begin position="58"/>
        <end position="188"/>
    </location>
</feature>
<dbReference type="InterPro" id="IPR035992">
    <property type="entry name" value="Ricin_B-like_lectins"/>
</dbReference>
<reference evidence="3" key="1">
    <citation type="submission" date="2020-12" db="EMBL/GenBank/DDBJ databases">
        <authorList>
            <person name="Iha C."/>
        </authorList>
    </citation>
    <scope>NUCLEOTIDE SEQUENCE</scope>
</reference>
<dbReference type="AlphaFoldDB" id="A0A8S1IVR5"/>
<comment type="caution">
    <text evidence="3">The sequence shown here is derived from an EMBL/GenBank/DDBJ whole genome shotgun (WGS) entry which is preliminary data.</text>
</comment>
<dbReference type="EMBL" id="CAJHUC010000922">
    <property type="protein sequence ID" value="CAD7698932.1"/>
    <property type="molecule type" value="Genomic_DNA"/>
</dbReference>
<dbReference type="SUPFAM" id="SSF50370">
    <property type="entry name" value="Ricin B-like lectins"/>
    <property type="match status" value="1"/>
</dbReference>
<dbReference type="CDD" id="cd00161">
    <property type="entry name" value="beta-trefoil_Ricin-like"/>
    <property type="match status" value="1"/>
</dbReference>
<dbReference type="Proteomes" id="UP000708148">
    <property type="component" value="Unassembled WGS sequence"/>
</dbReference>
<gene>
    <name evidence="3" type="ORF">OSTQU699_LOCUS4291</name>
</gene>
<protein>
    <recommendedName>
        <fullName evidence="2">Ricin B lectin domain-containing protein</fullName>
    </recommendedName>
</protein>
<dbReference type="Gene3D" id="2.80.10.50">
    <property type="match status" value="1"/>
</dbReference>
<evidence type="ECO:0000256" key="1">
    <source>
        <dbReference type="SAM" id="SignalP"/>
    </source>
</evidence>
<dbReference type="Pfam" id="PF00652">
    <property type="entry name" value="Ricin_B_lectin"/>
    <property type="match status" value="1"/>
</dbReference>
<feature type="signal peptide" evidence="1">
    <location>
        <begin position="1"/>
        <end position="30"/>
    </location>
</feature>
<accession>A0A8S1IVR5</accession>
<name>A0A8S1IVR5_9CHLO</name>
<feature type="chain" id="PRO_5035906189" description="Ricin B lectin domain-containing protein" evidence="1">
    <location>
        <begin position="31"/>
        <end position="199"/>
    </location>
</feature>
<proteinExistence type="predicted"/>
<organism evidence="3 4">
    <name type="scientific">Ostreobium quekettii</name>
    <dbReference type="NCBI Taxonomy" id="121088"/>
    <lineage>
        <taxon>Eukaryota</taxon>
        <taxon>Viridiplantae</taxon>
        <taxon>Chlorophyta</taxon>
        <taxon>core chlorophytes</taxon>
        <taxon>Ulvophyceae</taxon>
        <taxon>TCBD clade</taxon>
        <taxon>Bryopsidales</taxon>
        <taxon>Ostreobineae</taxon>
        <taxon>Ostreobiaceae</taxon>
        <taxon>Ostreobium</taxon>
    </lineage>
</organism>
<dbReference type="PROSITE" id="PS50231">
    <property type="entry name" value="RICIN_B_LECTIN"/>
    <property type="match status" value="1"/>
</dbReference>
<evidence type="ECO:0000259" key="2">
    <source>
        <dbReference type="Pfam" id="PF00652"/>
    </source>
</evidence>